<proteinExistence type="inferred from homology"/>
<comment type="similarity">
    <text evidence="1">Belongs to the UPF0751 family.</text>
</comment>
<dbReference type="AlphaFoldDB" id="A0A852TCF7"/>
<dbReference type="InterPro" id="IPR016772">
    <property type="entry name" value="UCP020408"/>
</dbReference>
<evidence type="ECO:0000313" key="3">
    <source>
        <dbReference type="Proteomes" id="UP000548423"/>
    </source>
</evidence>
<gene>
    <name evidence="2" type="ORF">F4694_003242</name>
</gene>
<accession>A0A852TCF7</accession>
<dbReference type="PIRSF" id="PIRSF020408">
    <property type="entry name" value="UCP020408"/>
    <property type="match status" value="1"/>
</dbReference>
<protein>
    <recommendedName>
        <fullName evidence="4">DUF2325 domain-containing protein</fullName>
    </recommendedName>
</protein>
<reference evidence="3" key="2">
    <citation type="submission" date="2020-08" db="EMBL/GenBank/DDBJ databases">
        <title>The Agave Microbiome: Exploring the role of microbial communities in plant adaptations to desert environments.</title>
        <authorList>
            <person name="Partida-Martinez L.P."/>
        </authorList>
    </citation>
    <scope>NUCLEOTIDE SEQUENCE [LARGE SCALE GENOMIC DNA]</scope>
    <source>
        <strain evidence="3">AT2.8</strain>
    </source>
</reference>
<dbReference type="Pfam" id="PF10087">
    <property type="entry name" value="DUF2325"/>
    <property type="match status" value="1"/>
</dbReference>
<sequence>MKSLLVIGGDRIGNILKNLEGEGFGEVIHLNGRKKKMVRTDIPRKVDLILVLTDFINHNLTGAIKRKAQEYGIPICFSKRSWCFIHEEIKRSQMNVNK</sequence>
<evidence type="ECO:0000313" key="2">
    <source>
        <dbReference type="EMBL" id="NYE06462.1"/>
    </source>
</evidence>
<dbReference type="EMBL" id="JACCBX010000006">
    <property type="protein sequence ID" value="NYE06462.1"/>
    <property type="molecule type" value="Genomic_DNA"/>
</dbReference>
<comment type="caution">
    <text evidence="2">The sequence shown here is derived from an EMBL/GenBank/DDBJ whole genome shotgun (WGS) entry which is preliminary data.</text>
</comment>
<dbReference type="Proteomes" id="UP000548423">
    <property type="component" value="Unassembled WGS sequence"/>
</dbReference>
<evidence type="ECO:0008006" key="4">
    <source>
        <dbReference type="Google" id="ProtNLM"/>
    </source>
</evidence>
<reference evidence="3" key="1">
    <citation type="submission" date="2020-07" db="EMBL/GenBank/DDBJ databases">
        <authorList>
            <person name="Partida-Martinez L."/>
            <person name="Huntemann M."/>
            <person name="Clum A."/>
            <person name="Wang J."/>
            <person name="Palaniappan K."/>
            <person name="Ritter S."/>
            <person name="Chen I.-M."/>
            <person name="Stamatis D."/>
            <person name="Reddy T."/>
            <person name="O'Malley R."/>
            <person name="Daum C."/>
            <person name="Shapiro N."/>
            <person name="Ivanova N."/>
            <person name="Kyrpides N."/>
            <person name="Woyke T."/>
        </authorList>
    </citation>
    <scope>NUCLEOTIDE SEQUENCE [LARGE SCALE GENOMIC DNA]</scope>
    <source>
        <strain evidence="3">AT2.8</strain>
    </source>
</reference>
<name>A0A852TCF7_9BACI</name>
<evidence type="ECO:0000256" key="1">
    <source>
        <dbReference type="ARBA" id="ARBA00007189"/>
    </source>
</evidence>
<organism evidence="2 3">
    <name type="scientific">Neobacillus niacini</name>
    <dbReference type="NCBI Taxonomy" id="86668"/>
    <lineage>
        <taxon>Bacteria</taxon>
        <taxon>Bacillati</taxon>
        <taxon>Bacillota</taxon>
        <taxon>Bacilli</taxon>
        <taxon>Bacillales</taxon>
        <taxon>Bacillaceae</taxon>
        <taxon>Neobacillus</taxon>
    </lineage>
</organism>